<gene>
    <name evidence="2" type="ORF">QQS35_04800</name>
</gene>
<evidence type="ECO:0000259" key="1">
    <source>
        <dbReference type="SMART" id="SM00849"/>
    </source>
</evidence>
<proteinExistence type="predicted"/>
<dbReference type="EMBL" id="JASTZU010000018">
    <property type="protein sequence ID" value="MDL4839775.1"/>
    <property type="molecule type" value="Genomic_DNA"/>
</dbReference>
<sequence>MILTNNTIHSIDFLKHFFPVSCYLVEEDESLTLVDAALPYSAKKIIRTARLIGKPITKIVLTHGHEDHVGALDKLKKILPDCTVYISRRDAKLLMGDLSLESGEPELPIRGGAPKGIVTKPNILIKDGDRIGSLLAIGTPGHTPGSMSFIDIRNNSLIAGGAFQTRTGIAVSGQLKVLFPFPALATWNKQESVESARKILEFNPQVLFVGHGKPLENPIPLIKQAILKAEKKLKSTRPRSV</sequence>
<evidence type="ECO:0000313" key="3">
    <source>
        <dbReference type="Proteomes" id="UP001235343"/>
    </source>
</evidence>
<name>A0ABT7L1Q5_9BACI</name>
<dbReference type="Proteomes" id="UP001235343">
    <property type="component" value="Unassembled WGS sequence"/>
</dbReference>
<dbReference type="InterPro" id="IPR050855">
    <property type="entry name" value="NDM-1-like"/>
</dbReference>
<evidence type="ECO:0000313" key="2">
    <source>
        <dbReference type="EMBL" id="MDL4839775.1"/>
    </source>
</evidence>
<dbReference type="PANTHER" id="PTHR42951">
    <property type="entry name" value="METALLO-BETA-LACTAMASE DOMAIN-CONTAINING"/>
    <property type="match status" value="1"/>
</dbReference>
<feature type="domain" description="Metallo-beta-lactamase" evidence="1">
    <location>
        <begin position="19"/>
        <end position="211"/>
    </location>
</feature>
<keyword evidence="3" id="KW-1185">Reference proteome</keyword>
<organism evidence="2 3">
    <name type="scientific">Aquibacillus rhizosphaerae</name>
    <dbReference type="NCBI Taxonomy" id="3051431"/>
    <lineage>
        <taxon>Bacteria</taxon>
        <taxon>Bacillati</taxon>
        <taxon>Bacillota</taxon>
        <taxon>Bacilli</taxon>
        <taxon>Bacillales</taxon>
        <taxon>Bacillaceae</taxon>
        <taxon>Aquibacillus</taxon>
    </lineage>
</organism>
<accession>A0ABT7L1Q5</accession>
<dbReference type="PANTHER" id="PTHR42951:SF9">
    <property type="entry name" value="METAL-DEPENDENT HYDROLASE"/>
    <property type="match status" value="1"/>
</dbReference>
<reference evidence="2 3" key="1">
    <citation type="submission" date="2023-06" db="EMBL/GenBank/DDBJ databases">
        <title>Aquibacillus rhizosphaerae LR5S19.</title>
        <authorList>
            <person name="Sun J.-Q."/>
        </authorList>
    </citation>
    <scope>NUCLEOTIDE SEQUENCE [LARGE SCALE GENOMIC DNA]</scope>
    <source>
        <strain evidence="2 3">LR5S19</strain>
    </source>
</reference>
<dbReference type="SMART" id="SM00849">
    <property type="entry name" value="Lactamase_B"/>
    <property type="match status" value="1"/>
</dbReference>
<dbReference type="RefSeq" id="WP_285930730.1">
    <property type="nucleotide sequence ID" value="NZ_JASTZU010000018.1"/>
</dbReference>
<dbReference type="InterPro" id="IPR001279">
    <property type="entry name" value="Metallo-B-lactamas"/>
</dbReference>
<dbReference type="InterPro" id="IPR036866">
    <property type="entry name" value="RibonucZ/Hydroxyglut_hydro"/>
</dbReference>
<dbReference type="Pfam" id="PF00753">
    <property type="entry name" value="Lactamase_B"/>
    <property type="match status" value="1"/>
</dbReference>
<dbReference type="SUPFAM" id="SSF56281">
    <property type="entry name" value="Metallo-hydrolase/oxidoreductase"/>
    <property type="match status" value="1"/>
</dbReference>
<protein>
    <submittedName>
        <fullName evidence="2">MBL fold metallo-hydrolase</fullName>
    </submittedName>
</protein>
<comment type="caution">
    <text evidence="2">The sequence shown here is derived from an EMBL/GenBank/DDBJ whole genome shotgun (WGS) entry which is preliminary data.</text>
</comment>
<dbReference type="CDD" id="cd07721">
    <property type="entry name" value="yflN-like_MBL-fold"/>
    <property type="match status" value="1"/>
</dbReference>
<dbReference type="Gene3D" id="3.60.15.10">
    <property type="entry name" value="Ribonuclease Z/Hydroxyacylglutathione hydrolase-like"/>
    <property type="match status" value="1"/>
</dbReference>